<accession>A0A097SQ90</accession>
<sequence>MRADRSRTSHRRCVVFVMFGVSEYHKGLLKSTSNPGLRYVRTRRTRFSAGFTYYDRSNLGVRAACSLCIPAVSGRRNHRRWSGSGRGTVQATSRVEVGIRCAWWDSWESGERQSGRCMTSVRRSDRSQRFSSGLDTRRGPFELGIPLDRGTIDGRLQTIGSVRTTA</sequence>
<dbReference type="EMBL" id="KJ605395">
    <property type="protein sequence ID" value="AIU93691.1"/>
    <property type="molecule type" value="Genomic_DNA"/>
</dbReference>
<name>A0A097SQ90_9NOCA</name>
<geneLocation type="plasmid" evidence="1">
    <name>pNSL1</name>
</geneLocation>
<proteinExistence type="predicted"/>
<reference evidence="1" key="1">
    <citation type="submission" date="2014-03" db="EMBL/GenBank/DDBJ databases">
        <authorList>
            <person name="Zhang G."/>
            <person name="Zhu L."/>
            <person name="Fang P."/>
        </authorList>
    </citation>
    <scope>NUCLEOTIDE SEQUENCE</scope>
    <source>
        <strain evidence="1">NS1</strain>
        <plasmid evidence="1">pNSL1</plasmid>
    </source>
</reference>
<protein>
    <submittedName>
        <fullName evidence="1">Uncharacterized protein</fullName>
    </submittedName>
</protein>
<dbReference type="AlphaFoldDB" id="A0A097SQ90"/>
<evidence type="ECO:0000313" key="1">
    <source>
        <dbReference type="EMBL" id="AIU93691.1"/>
    </source>
</evidence>
<gene>
    <name evidence="1" type="ORF">LRS1606.257</name>
</gene>
<organism evidence="1">
    <name type="scientific">Rhodococcus sp. NS1</name>
    <dbReference type="NCBI Taxonomy" id="402236"/>
    <lineage>
        <taxon>Bacteria</taxon>
        <taxon>Bacillati</taxon>
        <taxon>Actinomycetota</taxon>
        <taxon>Actinomycetes</taxon>
        <taxon>Mycobacteriales</taxon>
        <taxon>Nocardiaceae</taxon>
        <taxon>Rhodococcus</taxon>
    </lineage>
</organism>
<keyword evidence="1" id="KW-0614">Plasmid</keyword>